<evidence type="ECO:0000313" key="1">
    <source>
        <dbReference type="EMBL" id="BAD17627.1"/>
    </source>
</evidence>
<sequence length="104" mass="11429">MHHSTPFPLPSSPRSFPSCTCHRPNPLLGTLPSDMTPPMLGRCRDRLREPLILRCQVTVAPSSGCFWCGSPTVVVPAAWIFAQLPSTSLRLGPWRRLLGHLMGA</sequence>
<reference evidence="1" key="1">
    <citation type="submission" date="2002-10" db="EMBL/GenBank/DDBJ databases">
        <title>Oryza sativa nipponbare(GA3) genomic DNA, chromosome 2, BAC clone:B1131G07.</title>
        <authorList>
            <person name="Sasaki T."/>
            <person name="Matsumoto T."/>
            <person name="Katayose Y."/>
        </authorList>
    </citation>
    <scope>NUCLEOTIDE SEQUENCE</scope>
</reference>
<accession>Q6YVH0</accession>
<reference evidence="3" key="4">
    <citation type="journal article" date="2008" name="Nucleic Acids Res.">
        <title>The rice annotation project database (RAP-DB): 2008 update.</title>
        <authorList>
            <consortium name="The rice annotation project (RAP)"/>
        </authorList>
    </citation>
    <scope>GENOME REANNOTATION</scope>
    <source>
        <strain evidence="3">cv. Nipponbare</strain>
    </source>
</reference>
<dbReference type="EMBL" id="AP005797">
    <property type="protein sequence ID" value="BAD17627.1"/>
    <property type="molecule type" value="Genomic_DNA"/>
</dbReference>
<organism evidence="2 3">
    <name type="scientific">Oryza sativa subsp. japonica</name>
    <name type="common">Rice</name>
    <dbReference type="NCBI Taxonomy" id="39947"/>
    <lineage>
        <taxon>Eukaryota</taxon>
        <taxon>Viridiplantae</taxon>
        <taxon>Streptophyta</taxon>
        <taxon>Embryophyta</taxon>
        <taxon>Tracheophyta</taxon>
        <taxon>Spermatophyta</taxon>
        <taxon>Magnoliopsida</taxon>
        <taxon>Liliopsida</taxon>
        <taxon>Poales</taxon>
        <taxon>Poaceae</taxon>
        <taxon>BOP clade</taxon>
        <taxon>Oryzoideae</taxon>
        <taxon>Oryzeae</taxon>
        <taxon>Oryzinae</taxon>
        <taxon>Oryza</taxon>
        <taxon>Oryza sativa</taxon>
    </lineage>
</organism>
<dbReference type="AlphaFoldDB" id="Q6YVH0"/>
<name>Q6YVH0_ORYSJ</name>
<reference evidence="3" key="3">
    <citation type="journal article" date="2005" name="Nature">
        <title>The map-based sequence of the rice genome.</title>
        <authorList>
            <consortium name="International rice genome sequencing project (IRGSP)"/>
            <person name="Matsumoto T."/>
            <person name="Wu J."/>
            <person name="Kanamori H."/>
            <person name="Katayose Y."/>
            <person name="Fujisawa M."/>
            <person name="Namiki N."/>
            <person name="Mizuno H."/>
            <person name="Yamamoto K."/>
            <person name="Antonio B.A."/>
            <person name="Baba T."/>
            <person name="Sakata K."/>
            <person name="Nagamura Y."/>
            <person name="Aoki H."/>
            <person name="Arikawa K."/>
            <person name="Arita K."/>
            <person name="Bito T."/>
            <person name="Chiden Y."/>
            <person name="Fujitsuka N."/>
            <person name="Fukunaka R."/>
            <person name="Hamada M."/>
            <person name="Harada C."/>
            <person name="Hayashi A."/>
            <person name="Hijishita S."/>
            <person name="Honda M."/>
            <person name="Hosokawa S."/>
            <person name="Ichikawa Y."/>
            <person name="Idonuma A."/>
            <person name="Iijima M."/>
            <person name="Ikeda M."/>
            <person name="Ikeno M."/>
            <person name="Ito K."/>
            <person name="Ito S."/>
            <person name="Ito T."/>
            <person name="Ito Y."/>
            <person name="Ito Y."/>
            <person name="Iwabuchi A."/>
            <person name="Kamiya K."/>
            <person name="Karasawa W."/>
            <person name="Kurita K."/>
            <person name="Katagiri S."/>
            <person name="Kikuta A."/>
            <person name="Kobayashi H."/>
            <person name="Kobayashi N."/>
            <person name="Machita K."/>
            <person name="Maehara T."/>
            <person name="Masukawa M."/>
            <person name="Mizubayashi T."/>
            <person name="Mukai Y."/>
            <person name="Nagasaki H."/>
            <person name="Nagata Y."/>
            <person name="Naito S."/>
            <person name="Nakashima M."/>
            <person name="Nakama Y."/>
            <person name="Nakamichi Y."/>
            <person name="Nakamura M."/>
            <person name="Meguro A."/>
            <person name="Negishi M."/>
            <person name="Ohta I."/>
            <person name="Ohta T."/>
            <person name="Okamoto M."/>
            <person name="Ono N."/>
            <person name="Saji S."/>
            <person name="Sakaguchi M."/>
            <person name="Sakai K."/>
            <person name="Shibata M."/>
            <person name="Shimokawa T."/>
            <person name="Song J."/>
            <person name="Takazaki Y."/>
            <person name="Terasawa K."/>
            <person name="Tsugane M."/>
            <person name="Tsuji K."/>
            <person name="Ueda S."/>
            <person name="Waki K."/>
            <person name="Yamagata H."/>
            <person name="Yamamoto M."/>
            <person name="Yamamoto S."/>
            <person name="Yamane H."/>
            <person name="Yoshiki S."/>
            <person name="Yoshihara R."/>
            <person name="Yukawa K."/>
            <person name="Zhong H."/>
            <person name="Yano M."/>
            <person name="Yuan Q."/>
            <person name="Ouyang S."/>
            <person name="Liu J."/>
            <person name="Jones K.M."/>
            <person name="Gansberger K."/>
            <person name="Moffat K."/>
            <person name="Hill J."/>
            <person name="Bera J."/>
            <person name="Fadrosh D."/>
            <person name="Jin S."/>
            <person name="Johri S."/>
            <person name="Kim M."/>
            <person name="Overton L."/>
            <person name="Reardon M."/>
            <person name="Tsitrin T."/>
            <person name="Vuong H."/>
            <person name="Weaver B."/>
            <person name="Ciecko A."/>
            <person name="Tallon L."/>
            <person name="Jackson J."/>
            <person name="Pai G."/>
            <person name="Aken S.V."/>
            <person name="Utterback T."/>
            <person name="Reidmuller S."/>
            <person name="Feldblyum T."/>
            <person name="Hsiao J."/>
            <person name="Zismann V."/>
            <person name="Iobst S."/>
            <person name="de Vazeille A.R."/>
            <person name="Buell C.R."/>
            <person name="Ying K."/>
            <person name="Li Y."/>
            <person name="Lu T."/>
            <person name="Huang Y."/>
            <person name="Zhao Q."/>
            <person name="Feng Q."/>
            <person name="Zhang L."/>
            <person name="Zhu J."/>
            <person name="Weng Q."/>
            <person name="Mu J."/>
            <person name="Lu Y."/>
            <person name="Fan D."/>
            <person name="Liu Y."/>
            <person name="Guan J."/>
            <person name="Zhang Y."/>
            <person name="Yu S."/>
            <person name="Liu X."/>
            <person name="Zhang Y."/>
            <person name="Hong G."/>
            <person name="Han B."/>
            <person name="Choisne N."/>
            <person name="Demange N."/>
            <person name="Orjeda G."/>
            <person name="Samain S."/>
            <person name="Cattolico L."/>
            <person name="Pelletier E."/>
            <person name="Couloux A."/>
            <person name="Segurens B."/>
            <person name="Wincker P."/>
            <person name="D'Hont A."/>
            <person name="Scarpelli C."/>
            <person name="Weissenbach J."/>
            <person name="Salanoubat M."/>
            <person name="Quetier F."/>
            <person name="Yu Y."/>
            <person name="Kim H.R."/>
            <person name="Rambo T."/>
            <person name="Currie J."/>
            <person name="Collura K."/>
            <person name="Luo M."/>
            <person name="Yang T."/>
            <person name="Ammiraju J.S.S."/>
            <person name="Engler F."/>
            <person name="Soderlund C."/>
            <person name="Wing R.A."/>
            <person name="Palmer L.E."/>
            <person name="de la Bastide M."/>
            <person name="Spiegel L."/>
            <person name="Nascimento L."/>
            <person name="Zutavern T."/>
            <person name="O'Shaughnessy A."/>
            <person name="Dike S."/>
            <person name="Dedhia N."/>
            <person name="Preston R."/>
            <person name="Balija V."/>
            <person name="McCombie W.R."/>
            <person name="Chow T."/>
            <person name="Chen H."/>
            <person name="Chung M."/>
            <person name="Chen C."/>
            <person name="Shaw J."/>
            <person name="Wu H."/>
            <person name="Hsiao K."/>
            <person name="Chao Y."/>
            <person name="Chu M."/>
            <person name="Cheng C."/>
            <person name="Hour A."/>
            <person name="Lee P."/>
            <person name="Lin S."/>
            <person name="Lin Y."/>
            <person name="Liou J."/>
            <person name="Liu S."/>
            <person name="Hsing Y."/>
            <person name="Raghuvanshi S."/>
            <person name="Mohanty A."/>
            <person name="Bharti A.K."/>
            <person name="Gaur A."/>
            <person name="Gupta V."/>
            <person name="Kumar D."/>
            <person name="Ravi V."/>
            <person name="Vij S."/>
            <person name="Kapur A."/>
            <person name="Khurana P."/>
            <person name="Khurana P."/>
            <person name="Khurana J.P."/>
            <person name="Tyagi A.K."/>
            <person name="Gaikwad K."/>
            <person name="Singh A."/>
            <person name="Dalal V."/>
            <person name="Srivastava S."/>
            <person name="Dixit A."/>
            <person name="Pal A.K."/>
            <person name="Ghazi I.A."/>
            <person name="Yadav M."/>
            <person name="Pandit A."/>
            <person name="Bhargava A."/>
            <person name="Sureshbabu K."/>
            <person name="Batra K."/>
            <person name="Sharma T.R."/>
            <person name="Mohapatra T."/>
            <person name="Singh N.K."/>
            <person name="Messing J."/>
            <person name="Nelson A.B."/>
            <person name="Fuks G."/>
            <person name="Kavchok S."/>
            <person name="Keizer G."/>
            <person name="Linton E."/>
            <person name="Llaca V."/>
            <person name="Song R."/>
            <person name="Tanyolac B."/>
            <person name="Young S."/>
            <person name="Ho-Il K."/>
            <person name="Hahn J.H."/>
            <person name="Sangsakoo G."/>
            <person name="Vanavichit A."/>
            <person name="de Mattos Luiz.A.T."/>
            <person name="Zimmer P.D."/>
            <person name="Malone G."/>
            <person name="Dellagostin O."/>
            <person name="de Oliveira A.C."/>
            <person name="Bevan M."/>
            <person name="Bancroft I."/>
            <person name="Minx P."/>
            <person name="Cordum H."/>
            <person name="Wilson R."/>
            <person name="Cheng Z."/>
            <person name="Jin W."/>
            <person name="Jiang J."/>
            <person name="Leong S.A."/>
            <person name="Iwama H."/>
            <person name="Gojobori T."/>
            <person name="Itoh T."/>
            <person name="Niimura Y."/>
            <person name="Fujii Y."/>
            <person name="Habara T."/>
            <person name="Sakai H."/>
            <person name="Sato Y."/>
            <person name="Wilson G."/>
            <person name="Kumar K."/>
            <person name="McCouch S."/>
            <person name="Juretic N."/>
            <person name="Hoen D."/>
            <person name="Wright S."/>
            <person name="Bruskiewich R."/>
            <person name="Bureau T."/>
            <person name="Miyao A."/>
            <person name="Hirochika H."/>
            <person name="Nishikawa T."/>
            <person name="Kadowaki K."/>
            <person name="Sugiura M."/>
            <person name="Burr B."/>
            <person name="Sasaki T."/>
        </authorList>
    </citation>
    <scope>NUCLEOTIDE SEQUENCE [LARGE SCALE GENOMIC DNA]</scope>
    <source>
        <strain evidence="3">cv. Nipponbare</strain>
    </source>
</reference>
<reference evidence="2" key="2">
    <citation type="submission" date="2002-10" db="EMBL/GenBank/DDBJ databases">
        <title>Oryza sativa nipponbare(GA3) genomic DNA, chromosome 2, PAC clone:P0758B01.</title>
        <authorList>
            <person name="Sasaki T."/>
            <person name="Matsumoto T."/>
            <person name="Katayose Y."/>
        </authorList>
    </citation>
    <scope>NUCLEOTIDE SEQUENCE</scope>
</reference>
<gene>
    <name evidence="1" type="ORF">B1131G07.26</name>
    <name evidence="2" type="ORF">P0758B01.4</name>
</gene>
<dbReference type="EMBL" id="AP005826">
    <property type="protein sequence ID" value="BAD17635.1"/>
    <property type="molecule type" value="Genomic_DNA"/>
</dbReference>
<protein>
    <submittedName>
        <fullName evidence="2">Uncharacterized protein</fullName>
    </submittedName>
</protein>
<evidence type="ECO:0000313" key="2">
    <source>
        <dbReference type="EMBL" id="BAD17635.1"/>
    </source>
</evidence>
<dbReference type="Proteomes" id="UP000000763">
    <property type="component" value="Chromosome 2"/>
</dbReference>
<evidence type="ECO:0000313" key="3">
    <source>
        <dbReference type="Proteomes" id="UP000000763"/>
    </source>
</evidence>
<proteinExistence type="predicted"/>